<dbReference type="Gene3D" id="2.120.10.70">
    <property type="entry name" value="Fucose-specific lectin"/>
    <property type="match status" value="1"/>
</dbReference>
<comment type="similarity">
    <text evidence="1">Belongs to the fungal fucose-specific lectin family.</text>
</comment>
<proteinExistence type="inferred from homology"/>
<dbReference type="EMBL" id="KZ805472">
    <property type="protein sequence ID" value="PVH96162.1"/>
    <property type="molecule type" value="Genomic_DNA"/>
</dbReference>
<organism evidence="2 3">
    <name type="scientific">Periconia macrospinosa</name>
    <dbReference type="NCBI Taxonomy" id="97972"/>
    <lineage>
        <taxon>Eukaryota</taxon>
        <taxon>Fungi</taxon>
        <taxon>Dikarya</taxon>
        <taxon>Ascomycota</taxon>
        <taxon>Pezizomycotina</taxon>
        <taxon>Dothideomycetes</taxon>
        <taxon>Pleosporomycetidae</taxon>
        <taxon>Pleosporales</taxon>
        <taxon>Massarineae</taxon>
        <taxon>Periconiaceae</taxon>
        <taxon>Periconia</taxon>
    </lineage>
</organism>
<dbReference type="AlphaFoldDB" id="A0A2V1DDK3"/>
<dbReference type="OrthoDB" id="407298at2759"/>
<name>A0A2V1DDK3_9PLEO</name>
<evidence type="ECO:0000313" key="2">
    <source>
        <dbReference type="EMBL" id="PVH96162.1"/>
    </source>
</evidence>
<dbReference type="SUPFAM" id="SSF89372">
    <property type="entry name" value="Fucose-specific lectin"/>
    <property type="match status" value="2"/>
</dbReference>
<dbReference type="InterPro" id="IPR012475">
    <property type="entry name" value="Fungal_lectin"/>
</dbReference>
<evidence type="ECO:0000256" key="1">
    <source>
        <dbReference type="ARBA" id="ARBA00009042"/>
    </source>
</evidence>
<dbReference type="Pfam" id="PF07938">
    <property type="entry name" value="Fungal_lectin"/>
    <property type="match status" value="1"/>
</dbReference>
<dbReference type="STRING" id="97972.A0A2V1DDK3"/>
<gene>
    <name evidence="2" type="ORF">DM02DRAFT_731378</name>
</gene>
<dbReference type="Proteomes" id="UP000244855">
    <property type="component" value="Unassembled WGS sequence"/>
</dbReference>
<sequence length="393" mass="43690">MSTPNTDSDTDSENGDISVEVHDIKQQGSFKEAILIAGGVMNVHGGVYFGGNRDAKNSGSSENDLLAVHSHSTNFGGEVWPEDEPEDEVVDKESTRSIAAAYCATSNYKIYFQVGSFIHEAGYIKGNWSITAHISAPSAKEDTPIAAISCPRGSTIHIFYITSENFIHEVYWSASKGWSTGSLTSKTLKVSSYSSLSATWSAQALKVYCQRGSMLCELEYQFYPGDWTFRTLTDALPGTAIACTSYAGDDETVYHVYYQDEDHMLREYVYEFEDELDYDFPNIEAPPYTPLTAISWYIDGAYIRLYFVDNDGGIQELYNEADEKWNEVHTLPSVQKVEKSSQLAALEQNDGRLINLYHSLSEERLAQLSFSKSHDEDPGVRSILNEASSAAPN</sequence>
<keyword evidence="3" id="KW-1185">Reference proteome</keyword>
<evidence type="ECO:0000313" key="3">
    <source>
        <dbReference type="Proteomes" id="UP000244855"/>
    </source>
</evidence>
<accession>A0A2V1DDK3</accession>
<reference evidence="2 3" key="1">
    <citation type="journal article" date="2018" name="Sci. Rep.">
        <title>Comparative genomics provides insights into the lifestyle and reveals functional heterogeneity of dark septate endophytic fungi.</title>
        <authorList>
            <person name="Knapp D.G."/>
            <person name="Nemeth J.B."/>
            <person name="Barry K."/>
            <person name="Hainaut M."/>
            <person name="Henrissat B."/>
            <person name="Johnson J."/>
            <person name="Kuo A."/>
            <person name="Lim J.H.P."/>
            <person name="Lipzen A."/>
            <person name="Nolan M."/>
            <person name="Ohm R.A."/>
            <person name="Tamas L."/>
            <person name="Grigoriev I.V."/>
            <person name="Spatafora J.W."/>
            <person name="Nagy L.G."/>
            <person name="Kovacs G.M."/>
        </authorList>
    </citation>
    <scope>NUCLEOTIDE SEQUENCE [LARGE SCALE GENOMIC DNA]</scope>
    <source>
        <strain evidence="2 3">DSE2036</strain>
    </source>
</reference>
<protein>
    <submittedName>
        <fullName evidence="2">Uncharacterized protein</fullName>
    </submittedName>
</protein>